<evidence type="ECO:0000313" key="2">
    <source>
        <dbReference type="EMBL" id="KAH3859137.1"/>
    </source>
</evidence>
<feature type="compositionally biased region" description="Polar residues" evidence="1">
    <location>
        <begin position="9"/>
        <end position="24"/>
    </location>
</feature>
<evidence type="ECO:0000256" key="1">
    <source>
        <dbReference type="SAM" id="MobiDB-lite"/>
    </source>
</evidence>
<feature type="region of interest" description="Disordered" evidence="1">
    <location>
        <begin position="1"/>
        <end position="34"/>
    </location>
</feature>
<dbReference type="EMBL" id="JAIWYP010000003">
    <property type="protein sequence ID" value="KAH3859137.1"/>
    <property type="molecule type" value="Genomic_DNA"/>
</dbReference>
<sequence>MLRELPNVSKLNMRNSSQLSPSRTQSRRDPSTWHQSCSAVVTWTLRLTRQITC</sequence>
<protein>
    <submittedName>
        <fullName evidence="2">Uncharacterized protein</fullName>
    </submittedName>
</protein>
<keyword evidence="3" id="KW-1185">Reference proteome</keyword>
<comment type="caution">
    <text evidence="2">The sequence shown here is derived from an EMBL/GenBank/DDBJ whole genome shotgun (WGS) entry which is preliminary data.</text>
</comment>
<organism evidence="2 3">
    <name type="scientific">Dreissena polymorpha</name>
    <name type="common">Zebra mussel</name>
    <name type="synonym">Mytilus polymorpha</name>
    <dbReference type="NCBI Taxonomy" id="45954"/>
    <lineage>
        <taxon>Eukaryota</taxon>
        <taxon>Metazoa</taxon>
        <taxon>Spiralia</taxon>
        <taxon>Lophotrochozoa</taxon>
        <taxon>Mollusca</taxon>
        <taxon>Bivalvia</taxon>
        <taxon>Autobranchia</taxon>
        <taxon>Heteroconchia</taxon>
        <taxon>Euheterodonta</taxon>
        <taxon>Imparidentia</taxon>
        <taxon>Neoheterodontei</taxon>
        <taxon>Myida</taxon>
        <taxon>Dreissenoidea</taxon>
        <taxon>Dreissenidae</taxon>
        <taxon>Dreissena</taxon>
    </lineage>
</organism>
<gene>
    <name evidence="2" type="ORF">DPMN_101853</name>
</gene>
<dbReference type="AlphaFoldDB" id="A0A9D4LKJ8"/>
<name>A0A9D4LKJ8_DREPO</name>
<accession>A0A9D4LKJ8</accession>
<evidence type="ECO:0000313" key="3">
    <source>
        <dbReference type="Proteomes" id="UP000828390"/>
    </source>
</evidence>
<reference evidence="2" key="1">
    <citation type="journal article" date="2019" name="bioRxiv">
        <title>The Genome of the Zebra Mussel, Dreissena polymorpha: A Resource for Invasive Species Research.</title>
        <authorList>
            <person name="McCartney M.A."/>
            <person name="Auch B."/>
            <person name="Kono T."/>
            <person name="Mallez S."/>
            <person name="Zhang Y."/>
            <person name="Obille A."/>
            <person name="Becker A."/>
            <person name="Abrahante J.E."/>
            <person name="Garbe J."/>
            <person name="Badalamenti J.P."/>
            <person name="Herman A."/>
            <person name="Mangelson H."/>
            <person name="Liachko I."/>
            <person name="Sullivan S."/>
            <person name="Sone E.D."/>
            <person name="Koren S."/>
            <person name="Silverstein K.A.T."/>
            <person name="Beckman K.B."/>
            <person name="Gohl D.M."/>
        </authorList>
    </citation>
    <scope>NUCLEOTIDE SEQUENCE</scope>
    <source>
        <strain evidence="2">Duluth1</strain>
        <tissue evidence="2">Whole animal</tissue>
    </source>
</reference>
<dbReference type="Proteomes" id="UP000828390">
    <property type="component" value="Unassembled WGS sequence"/>
</dbReference>
<proteinExistence type="predicted"/>
<reference evidence="2" key="2">
    <citation type="submission" date="2020-11" db="EMBL/GenBank/DDBJ databases">
        <authorList>
            <person name="McCartney M.A."/>
            <person name="Auch B."/>
            <person name="Kono T."/>
            <person name="Mallez S."/>
            <person name="Becker A."/>
            <person name="Gohl D.M."/>
            <person name="Silverstein K.A.T."/>
            <person name="Koren S."/>
            <person name="Bechman K.B."/>
            <person name="Herman A."/>
            <person name="Abrahante J.E."/>
            <person name="Garbe J."/>
        </authorList>
    </citation>
    <scope>NUCLEOTIDE SEQUENCE</scope>
    <source>
        <strain evidence="2">Duluth1</strain>
        <tissue evidence="2">Whole animal</tissue>
    </source>
</reference>